<dbReference type="SUPFAM" id="SSF48452">
    <property type="entry name" value="TPR-like"/>
    <property type="match status" value="1"/>
</dbReference>
<dbReference type="InterPro" id="IPR041662">
    <property type="entry name" value="SusD-like_2"/>
</dbReference>
<gene>
    <name evidence="1" type="ORF">MQE35_13115</name>
</gene>
<protein>
    <submittedName>
        <fullName evidence="1">SusD/RagB family nutrient-binding outer membrane lipoprotein</fullName>
    </submittedName>
</protein>
<dbReference type="RefSeq" id="WP_255841902.1">
    <property type="nucleotide sequence ID" value="NZ_CP094358.1"/>
</dbReference>
<dbReference type="AlphaFoldDB" id="A0A9E7D145"/>
<proteinExistence type="predicted"/>
<evidence type="ECO:0000313" key="2">
    <source>
        <dbReference type="Proteomes" id="UP000831290"/>
    </source>
</evidence>
<dbReference type="Pfam" id="PF12771">
    <property type="entry name" value="SusD-like_2"/>
    <property type="match status" value="1"/>
</dbReference>
<evidence type="ECO:0000313" key="1">
    <source>
        <dbReference type="EMBL" id="UOB16673.1"/>
    </source>
</evidence>
<name>A0A9E7D145_9FLAO</name>
<dbReference type="EMBL" id="CP094358">
    <property type="protein sequence ID" value="UOB16673.1"/>
    <property type="molecule type" value="Genomic_DNA"/>
</dbReference>
<dbReference type="Gene3D" id="1.25.40.390">
    <property type="match status" value="1"/>
</dbReference>
<keyword evidence="2" id="KW-1185">Reference proteome</keyword>
<sequence>MALNKKIIKYLFFSFLIFNMEGCIDDHLFRETNTNSEGFSSLNPNLLLTTVQASLSGGRFEQWRTNLIYGEGFVQHLGGSYAVSNYGAFFKHNAEYETALWQSNYGNGIIRNLIDIQEQTKNNETLNNLNAASKILKVMVFQRLTDTYGDIPYSEAGLGFYEGVYFPKYDDQQEIYNDFFVLLNEAYHQLNDDPEADKITGDNFYNGDISKWKKLANSLRLRCAMRIYEIDEIKAVNEINEAITNGLFENNDDNCFTHHDDTGFNITGAEKNGNGLSQALKGNGVVLDHPTEIILRNLADDPRLNIWFLPGSTGKIEGVSSNNFRWDHPGGSENLGVLQPYLYKNDAPYLNISYAETQLLLAEAVQRGFITGDAQSYYQKGIEASILQWSAYGADIDESQAKEFAENKQLTTGNEIEEIAIQQWLTLFMNGIEAYANLRRIDLPVLDAMTRTDTDTNGVMPKKLPYPGEEATLNPDNYEAASQKYPNGWLSNLWWDVN</sequence>
<dbReference type="InterPro" id="IPR011990">
    <property type="entry name" value="TPR-like_helical_dom_sf"/>
</dbReference>
<dbReference type="Proteomes" id="UP000831290">
    <property type="component" value="Chromosome"/>
</dbReference>
<dbReference type="KEGG" id="fbm:MQE35_13115"/>
<organism evidence="1 2">
    <name type="scientific">Abyssalbus ytuae</name>
    <dbReference type="NCBI Taxonomy" id="2926907"/>
    <lineage>
        <taxon>Bacteria</taxon>
        <taxon>Pseudomonadati</taxon>
        <taxon>Bacteroidota</taxon>
        <taxon>Flavobacteriia</taxon>
        <taxon>Flavobacteriales</taxon>
        <taxon>Flavobacteriaceae</taxon>
        <taxon>Abyssalbus</taxon>
    </lineage>
</organism>
<accession>A0A9E7D145</accession>
<keyword evidence="1" id="KW-0449">Lipoprotein</keyword>
<reference evidence="1" key="1">
    <citation type="submission" date="2022-03" db="EMBL/GenBank/DDBJ databases">
        <title>Description of Abyssus ytuae gen. nov., sp. nov., a novel member of the family Flavobacteriaceae isolated from the sediment of Mariana Trench.</title>
        <authorList>
            <person name="Zhang J."/>
            <person name="Xu X."/>
        </authorList>
    </citation>
    <scope>NUCLEOTIDE SEQUENCE</scope>
    <source>
        <strain evidence="1">MT3330</strain>
    </source>
</reference>